<protein>
    <recommendedName>
        <fullName evidence="2">chitinase</fullName>
        <ecNumber evidence="2">3.2.1.14</ecNumber>
    </recommendedName>
</protein>
<evidence type="ECO:0000256" key="2">
    <source>
        <dbReference type="ARBA" id="ARBA00012729"/>
    </source>
</evidence>
<dbReference type="GO" id="GO:0008061">
    <property type="term" value="F:chitin binding"/>
    <property type="evidence" value="ECO:0007669"/>
    <property type="project" value="UniProtKB-KW"/>
</dbReference>
<dbReference type="EMBL" id="BJMN01000048">
    <property type="protein sequence ID" value="GEB60889.1"/>
    <property type="molecule type" value="Genomic_DNA"/>
</dbReference>
<dbReference type="OrthoDB" id="99456at2"/>
<feature type="region of interest" description="Disordered" evidence="10">
    <location>
        <begin position="145"/>
        <end position="214"/>
    </location>
</feature>
<dbReference type="GO" id="GO:0008843">
    <property type="term" value="F:endochitinase activity"/>
    <property type="evidence" value="ECO:0007669"/>
    <property type="project" value="UniProtKB-EC"/>
</dbReference>
<dbReference type="PANTHER" id="PTHR42976">
    <property type="entry name" value="BIFUNCTIONAL CHITINASE/LYSOZYME-RELATED"/>
    <property type="match status" value="1"/>
</dbReference>
<dbReference type="Gene3D" id="3.20.20.80">
    <property type="entry name" value="Glycosidases"/>
    <property type="match status" value="1"/>
</dbReference>
<dbReference type="SUPFAM" id="SSF51445">
    <property type="entry name" value="(Trans)glycosidases"/>
    <property type="match status" value="1"/>
</dbReference>
<feature type="compositionally biased region" description="Low complexity" evidence="10">
    <location>
        <begin position="159"/>
        <end position="214"/>
    </location>
</feature>
<sequence length="512" mass="51555">MGTSSHRRRASTRTKAVGAVVAAAIVGGVAFALGGTAQAAAVGAAYTRTSAWTGGYTGQYVVTNETTAAQSDWTLEFDLPAGTTIGSLWNGEHTVSGGHVTVKPASWNRQLGPGQSVTVGFVTSAAGTAGDPTGCLINKAACSAGGPAPTPSGRPTEQPTATASPSATATAKPTPTATASATATATVKPTPTATATTTTAPPTPTPTATATGSPVGAAKYAPYVDTSLYPAYDLLATADATGVKEFNLAFITSGGACAPLWGGVTDLANDRVAAQIGALRAKGGDVRVSFGGAAGHELALNCSSSSALAAAYGKVIDQYKLTKVDFDVEGAALPDTAANTRRSQAIAQLQKTHPGLNVSFTLPVMPEGLTQPGVALLADAKKNGVRVDAVNIMAMDYGPAYSADMGTYAIQAATATQAQVKGVLGLSDAAAWKAVAVTPMIGVNDVTTEIFKVDDATQLVDFARSKGIGWLSMWSSTRDKQCAGGAVNHADATCSSILQAPLAFTKAFAAYK</sequence>
<feature type="domain" description="CBM2" evidence="11">
    <location>
        <begin position="35"/>
        <end position="145"/>
    </location>
</feature>
<dbReference type="InterPro" id="IPR001223">
    <property type="entry name" value="Glyco_hydro18_cat"/>
</dbReference>
<keyword evidence="8" id="KW-0326">Glycosidase</keyword>
<dbReference type="PANTHER" id="PTHR42976:SF1">
    <property type="entry name" value="GH18 DOMAIN-CONTAINING PROTEIN-RELATED"/>
    <property type="match status" value="1"/>
</dbReference>
<dbReference type="RefSeq" id="WP_141300938.1">
    <property type="nucleotide sequence ID" value="NZ_BJMN01000048.1"/>
</dbReference>
<evidence type="ECO:0000256" key="6">
    <source>
        <dbReference type="ARBA" id="ARBA00023024"/>
    </source>
</evidence>
<evidence type="ECO:0000256" key="10">
    <source>
        <dbReference type="SAM" id="MobiDB-lite"/>
    </source>
</evidence>
<dbReference type="InterPro" id="IPR052750">
    <property type="entry name" value="GH18_Chitinase"/>
</dbReference>
<dbReference type="SMART" id="SM00637">
    <property type="entry name" value="CBD_II"/>
    <property type="match status" value="1"/>
</dbReference>
<evidence type="ECO:0000256" key="1">
    <source>
        <dbReference type="ARBA" id="ARBA00000822"/>
    </source>
</evidence>
<dbReference type="InterPro" id="IPR001919">
    <property type="entry name" value="CBD2"/>
</dbReference>
<evidence type="ECO:0000256" key="7">
    <source>
        <dbReference type="ARBA" id="ARBA00023277"/>
    </source>
</evidence>
<dbReference type="PROSITE" id="PS51910">
    <property type="entry name" value="GH18_2"/>
    <property type="match status" value="1"/>
</dbReference>
<proteinExistence type="predicted"/>
<evidence type="ECO:0000256" key="3">
    <source>
        <dbReference type="ARBA" id="ARBA00022669"/>
    </source>
</evidence>
<evidence type="ECO:0000256" key="4">
    <source>
        <dbReference type="ARBA" id="ARBA00022729"/>
    </source>
</evidence>
<name>A0A4Y3RUA9_9ACTN</name>
<dbReference type="InterPro" id="IPR012291">
    <property type="entry name" value="CBM2_carb-bd_dom_sf"/>
</dbReference>
<dbReference type="SUPFAM" id="SSF49384">
    <property type="entry name" value="Carbohydrate-binding domain"/>
    <property type="match status" value="1"/>
</dbReference>
<evidence type="ECO:0000256" key="9">
    <source>
        <dbReference type="ARBA" id="ARBA00023326"/>
    </source>
</evidence>
<keyword evidence="3" id="KW-0147">Chitin-binding</keyword>
<evidence type="ECO:0000313" key="14">
    <source>
        <dbReference type="Proteomes" id="UP000315226"/>
    </source>
</evidence>
<dbReference type="EC" id="3.2.1.14" evidence="2"/>
<evidence type="ECO:0000313" key="13">
    <source>
        <dbReference type="EMBL" id="GEB60889.1"/>
    </source>
</evidence>
<dbReference type="Proteomes" id="UP000315226">
    <property type="component" value="Unassembled WGS sequence"/>
</dbReference>
<organism evidence="13 14">
    <name type="scientific">Streptomyces gardneri</name>
    <dbReference type="NCBI Taxonomy" id="66892"/>
    <lineage>
        <taxon>Bacteria</taxon>
        <taxon>Bacillati</taxon>
        <taxon>Actinomycetota</taxon>
        <taxon>Actinomycetes</taxon>
        <taxon>Kitasatosporales</taxon>
        <taxon>Streptomycetaceae</taxon>
        <taxon>Streptomyces</taxon>
    </lineage>
</organism>
<dbReference type="InterPro" id="IPR017853">
    <property type="entry name" value="GH"/>
</dbReference>
<comment type="caution">
    <text evidence="13">The sequence shown here is derived from an EMBL/GenBank/DDBJ whole genome shotgun (WGS) entry which is preliminary data.</text>
</comment>
<evidence type="ECO:0000256" key="8">
    <source>
        <dbReference type="ARBA" id="ARBA00023295"/>
    </source>
</evidence>
<dbReference type="GO" id="GO:0006032">
    <property type="term" value="P:chitin catabolic process"/>
    <property type="evidence" value="ECO:0007669"/>
    <property type="project" value="UniProtKB-KW"/>
</dbReference>
<evidence type="ECO:0000256" key="5">
    <source>
        <dbReference type="ARBA" id="ARBA00022801"/>
    </source>
</evidence>
<reference evidence="13 14" key="1">
    <citation type="submission" date="2019-06" db="EMBL/GenBank/DDBJ databases">
        <title>Whole genome shotgun sequence of Streptomyces gardneri NBRC 12865.</title>
        <authorList>
            <person name="Hosoyama A."/>
            <person name="Uohara A."/>
            <person name="Ohji S."/>
            <person name="Ichikawa N."/>
        </authorList>
    </citation>
    <scope>NUCLEOTIDE SEQUENCE [LARGE SCALE GENOMIC DNA]</scope>
    <source>
        <strain evidence="13 14">NBRC 12865</strain>
    </source>
</reference>
<dbReference type="Gene3D" id="2.60.40.290">
    <property type="match status" value="1"/>
</dbReference>
<dbReference type="GO" id="GO:0000272">
    <property type="term" value="P:polysaccharide catabolic process"/>
    <property type="evidence" value="ECO:0007669"/>
    <property type="project" value="UniProtKB-KW"/>
</dbReference>
<dbReference type="GO" id="GO:0030247">
    <property type="term" value="F:polysaccharide binding"/>
    <property type="evidence" value="ECO:0007669"/>
    <property type="project" value="UniProtKB-UniRule"/>
</dbReference>
<dbReference type="Pfam" id="PF00553">
    <property type="entry name" value="CBM_2"/>
    <property type="match status" value="1"/>
</dbReference>
<dbReference type="AlphaFoldDB" id="A0A4Y3RUA9"/>
<dbReference type="InterPro" id="IPR008965">
    <property type="entry name" value="CBM2/CBM3_carb-bd_dom_sf"/>
</dbReference>
<accession>A0A4Y3RUA9</accession>
<keyword evidence="9" id="KW-0624">Polysaccharide degradation</keyword>
<evidence type="ECO:0000259" key="12">
    <source>
        <dbReference type="PROSITE" id="PS51910"/>
    </source>
</evidence>
<keyword evidence="7" id="KW-0119">Carbohydrate metabolism</keyword>
<feature type="domain" description="GH18" evidence="12">
    <location>
        <begin position="218"/>
        <end position="494"/>
    </location>
</feature>
<gene>
    <name evidence="13" type="ORF">SGA01_64940</name>
</gene>
<comment type="catalytic activity">
    <reaction evidence="1">
        <text>Random endo-hydrolysis of N-acetyl-beta-D-glucosaminide (1-&gt;4)-beta-linkages in chitin and chitodextrins.</text>
        <dbReference type="EC" id="3.2.1.14"/>
    </reaction>
</comment>
<dbReference type="PROSITE" id="PS51173">
    <property type="entry name" value="CBM2"/>
    <property type="match status" value="1"/>
</dbReference>
<dbReference type="FunFam" id="3.20.20.80:FF:000118">
    <property type="entry name" value="Probable bifunctional chitinase/lysozyme"/>
    <property type="match status" value="1"/>
</dbReference>
<keyword evidence="5 13" id="KW-0378">Hydrolase</keyword>
<evidence type="ECO:0000259" key="11">
    <source>
        <dbReference type="PROSITE" id="PS51173"/>
    </source>
</evidence>
<keyword evidence="6" id="KW-0146">Chitin degradation</keyword>
<dbReference type="CDD" id="cd06543">
    <property type="entry name" value="GH18_PF-ChiA-like"/>
    <property type="match status" value="1"/>
</dbReference>
<keyword evidence="14" id="KW-1185">Reference proteome</keyword>
<keyword evidence="4" id="KW-0732">Signal</keyword>